<evidence type="ECO:0000313" key="2">
    <source>
        <dbReference type="Proteomes" id="UP000299102"/>
    </source>
</evidence>
<proteinExistence type="predicted"/>
<dbReference type="Proteomes" id="UP000299102">
    <property type="component" value="Unassembled WGS sequence"/>
</dbReference>
<protein>
    <submittedName>
        <fullName evidence="1">Uncharacterized protein</fullName>
    </submittedName>
</protein>
<reference evidence="1 2" key="1">
    <citation type="journal article" date="2019" name="Commun. Biol.">
        <title>The bagworm genome reveals a unique fibroin gene that provides high tensile strength.</title>
        <authorList>
            <person name="Kono N."/>
            <person name="Nakamura H."/>
            <person name="Ohtoshi R."/>
            <person name="Tomita M."/>
            <person name="Numata K."/>
            <person name="Arakawa K."/>
        </authorList>
    </citation>
    <scope>NUCLEOTIDE SEQUENCE [LARGE SCALE GENOMIC DNA]</scope>
</reference>
<organism evidence="1 2">
    <name type="scientific">Eumeta variegata</name>
    <name type="common">Bagworm moth</name>
    <name type="synonym">Eumeta japonica</name>
    <dbReference type="NCBI Taxonomy" id="151549"/>
    <lineage>
        <taxon>Eukaryota</taxon>
        <taxon>Metazoa</taxon>
        <taxon>Ecdysozoa</taxon>
        <taxon>Arthropoda</taxon>
        <taxon>Hexapoda</taxon>
        <taxon>Insecta</taxon>
        <taxon>Pterygota</taxon>
        <taxon>Neoptera</taxon>
        <taxon>Endopterygota</taxon>
        <taxon>Lepidoptera</taxon>
        <taxon>Glossata</taxon>
        <taxon>Ditrysia</taxon>
        <taxon>Tineoidea</taxon>
        <taxon>Psychidae</taxon>
        <taxon>Oiketicinae</taxon>
        <taxon>Eumeta</taxon>
    </lineage>
</organism>
<dbReference type="AlphaFoldDB" id="A0A4C1UEV0"/>
<dbReference type="EMBL" id="BGZK01000166">
    <property type="protein sequence ID" value="GBP24869.1"/>
    <property type="molecule type" value="Genomic_DNA"/>
</dbReference>
<gene>
    <name evidence="1" type="ORF">EVAR_14202_1</name>
</gene>
<name>A0A4C1UEV0_EUMVA</name>
<sequence length="83" mass="9119">MLVIYIVRGLTGGIRSRAGFANITSNCQFQIAKRYSIHGTKSGEMKSPAINMRVRPLKMEWVSCTQRGARGSVGCKQSDLIVS</sequence>
<comment type="caution">
    <text evidence="1">The sequence shown here is derived from an EMBL/GenBank/DDBJ whole genome shotgun (WGS) entry which is preliminary data.</text>
</comment>
<accession>A0A4C1UEV0</accession>
<evidence type="ECO:0000313" key="1">
    <source>
        <dbReference type="EMBL" id="GBP24869.1"/>
    </source>
</evidence>
<keyword evidence="2" id="KW-1185">Reference proteome</keyword>